<keyword evidence="2" id="KW-1185">Reference proteome</keyword>
<feature type="non-terminal residue" evidence="1">
    <location>
        <position position="82"/>
    </location>
</feature>
<gene>
    <name evidence="1" type="ORF">K491DRAFT_556807</name>
</gene>
<dbReference type="GO" id="GO:0005504">
    <property type="term" value="F:fatty acid binding"/>
    <property type="evidence" value="ECO:0007669"/>
    <property type="project" value="TreeGrafter"/>
</dbReference>
<dbReference type="Proteomes" id="UP000799324">
    <property type="component" value="Unassembled WGS sequence"/>
</dbReference>
<dbReference type="AlphaFoldDB" id="A0A6A6SKP6"/>
<evidence type="ECO:0000313" key="1">
    <source>
        <dbReference type="EMBL" id="KAF2647193.1"/>
    </source>
</evidence>
<name>A0A6A6SKP6_9PLEO</name>
<dbReference type="PANTHER" id="PTHR10909:SF382">
    <property type="entry name" value="ACYL-COENZYME A OXIDASE"/>
    <property type="match status" value="1"/>
</dbReference>
<protein>
    <recommendedName>
        <fullName evidence="3">Acyl-CoA dehydrogenase NM domain-like protein</fullName>
    </recommendedName>
</protein>
<dbReference type="SUPFAM" id="SSF56645">
    <property type="entry name" value="Acyl-CoA dehydrogenase NM domain-like"/>
    <property type="match status" value="1"/>
</dbReference>
<dbReference type="InterPro" id="IPR009100">
    <property type="entry name" value="AcylCoA_DH/oxidase_NM_dom_sf"/>
</dbReference>
<reference evidence="1" key="1">
    <citation type="journal article" date="2020" name="Stud. Mycol.">
        <title>101 Dothideomycetes genomes: a test case for predicting lifestyles and emergence of pathogens.</title>
        <authorList>
            <person name="Haridas S."/>
            <person name="Albert R."/>
            <person name="Binder M."/>
            <person name="Bloem J."/>
            <person name="Labutti K."/>
            <person name="Salamov A."/>
            <person name="Andreopoulos B."/>
            <person name="Baker S."/>
            <person name="Barry K."/>
            <person name="Bills G."/>
            <person name="Bluhm B."/>
            <person name="Cannon C."/>
            <person name="Castanera R."/>
            <person name="Culley D."/>
            <person name="Daum C."/>
            <person name="Ezra D."/>
            <person name="Gonzalez J."/>
            <person name="Henrissat B."/>
            <person name="Kuo A."/>
            <person name="Liang C."/>
            <person name="Lipzen A."/>
            <person name="Lutzoni F."/>
            <person name="Magnuson J."/>
            <person name="Mondo S."/>
            <person name="Nolan M."/>
            <person name="Ohm R."/>
            <person name="Pangilinan J."/>
            <person name="Park H.-J."/>
            <person name="Ramirez L."/>
            <person name="Alfaro M."/>
            <person name="Sun H."/>
            <person name="Tritt A."/>
            <person name="Yoshinaga Y."/>
            <person name="Zwiers L.-H."/>
            <person name="Turgeon B."/>
            <person name="Goodwin S."/>
            <person name="Spatafora J."/>
            <person name="Crous P."/>
            <person name="Grigoriev I."/>
        </authorList>
    </citation>
    <scope>NUCLEOTIDE SEQUENCE</scope>
    <source>
        <strain evidence="1">CBS 122681</strain>
    </source>
</reference>
<evidence type="ECO:0000313" key="2">
    <source>
        <dbReference type="Proteomes" id="UP000799324"/>
    </source>
</evidence>
<dbReference type="Gene3D" id="2.40.110.10">
    <property type="entry name" value="Butyryl-CoA Dehydrogenase, subunit A, domain 2"/>
    <property type="match status" value="1"/>
</dbReference>
<feature type="non-terminal residue" evidence="1">
    <location>
        <position position="1"/>
    </location>
</feature>
<evidence type="ECO:0008006" key="3">
    <source>
        <dbReference type="Google" id="ProtNLM"/>
    </source>
</evidence>
<dbReference type="GO" id="GO:0033540">
    <property type="term" value="P:fatty acid beta-oxidation using acyl-CoA oxidase"/>
    <property type="evidence" value="ECO:0007669"/>
    <property type="project" value="TreeGrafter"/>
</dbReference>
<dbReference type="InterPro" id="IPR012258">
    <property type="entry name" value="Acyl-CoA_oxidase"/>
</dbReference>
<organism evidence="1 2">
    <name type="scientific">Lophiostoma macrostomum CBS 122681</name>
    <dbReference type="NCBI Taxonomy" id="1314788"/>
    <lineage>
        <taxon>Eukaryota</taxon>
        <taxon>Fungi</taxon>
        <taxon>Dikarya</taxon>
        <taxon>Ascomycota</taxon>
        <taxon>Pezizomycotina</taxon>
        <taxon>Dothideomycetes</taxon>
        <taxon>Pleosporomycetidae</taxon>
        <taxon>Pleosporales</taxon>
        <taxon>Lophiostomataceae</taxon>
        <taxon>Lophiostoma</taxon>
    </lineage>
</organism>
<dbReference type="GO" id="GO:0071949">
    <property type="term" value="F:FAD binding"/>
    <property type="evidence" value="ECO:0007669"/>
    <property type="project" value="InterPro"/>
</dbReference>
<dbReference type="EMBL" id="MU004663">
    <property type="protein sequence ID" value="KAF2647193.1"/>
    <property type="molecule type" value="Genomic_DNA"/>
</dbReference>
<dbReference type="InterPro" id="IPR046373">
    <property type="entry name" value="Acyl-CoA_Oxase/DH_mid-dom_sf"/>
</dbReference>
<dbReference type="GO" id="GO:0055088">
    <property type="term" value="P:lipid homeostasis"/>
    <property type="evidence" value="ECO:0007669"/>
    <property type="project" value="TreeGrafter"/>
</dbReference>
<accession>A0A6A6SKP6</accession>
<dbReference type="GO" id="GO:0005777">
    <property type="term" value="C:peroxisome"/>
    <property type="evidence" value="ECO:0007669"/>
    <property type="project" value="InterPro"/>
</dbReference>
<dbReference type="OrthoDB" id="538336at2759"/>
<dbReference type="PANTHER" id="PTHR10909">
    <property type="entry name" value="ELECTRON TRANSPORT OXIDOREDUCTASE"/>
    <property type="match status" value="1"/>
</dbReference>
<proteinExistence type="predicted"/>
<sequence>DSGAWTILTIHWNLCMGTISSFLPERPDLLPLLQALERFDVCGEFLLTELGHGLDARNLETTATLQTGGSFVLHTPHPRAAK</sequence>
<dbReference type="GO" id="GO:0003997">
    <property type="term" value="F:acyl-CoA oxidase activity"/>
    <property type="evidence" value="ECO:0007669"/>
    <property type="project" value="InterPro"/>
</dbReference>